<evidence type="ECO:0000256" key="2">
    <source>
        <dbReference type="ARBA" id="ARBA00022679"/>
    </source>
</evidence>
<dbReference type="STRING" id="1798513.A3A40_02790"/>
<dbReference type="AlphaFoldDB" id="A0A1F6EKC4"/>
<dbReference type="CDD" id="cd00071">
    <property type="entry name" value="GMPK"/>
    <property type="match status" value="1"/>
</dbReference>
<evidence type="ECO:0000256" key="3">
    <source>
        <dbReference type="ARBA" id="ARBA00022777"/>
    </source>
</evidence>
<dbReference type="SMART" id="SM00072">
    <property type="entry name" value="GuKc"/>
    <property type="match status" value="1"/>
</dbReference>
<evidence type="ECO:0000259" key="4">
    <source>
        <dbReference type="PROSITE" id="PS50052"/>
    </source>
</evidence>
<accession>A0A1F6EKC4</accession>
<dbReference type="InterPro" id="IPR008144">
    <property type="entry name" value="Guanylate_kin-like_dom"/>
</dbReference>
<sequence length="193" mass="21869">MERQVVVIAGPSGSGKNAVIDALLERSKKCSLLVNVTTRPSREGEKEGVDYYFFPIDDFKRGIKTGSILEYRFVPSLGTYYGTYKPDLESRIAKGDVVLAHKDIIGARYLKEHYDAVTIFLLPESIESLERRIRARNPGMSPAELAERMKMVKREVEEEAPQYDYRVVNADGKLEETISDVMAILKKEGYNLE</sequence>
<dbReference type="Gene3D" id="3.40.50.300">
    <property type="entry name" value="P-loop containing nucleotide triphosphate hydrolases"/>
    <property type="match status" value="1"/>
</dbReference>
<evidence type="ECO:0000313" key="5">
    <source>
        <dbReference type="EMBL" id="OGG74077.1"/>
    </source>
</evidence>
<protein>
    <recommendedName>
        <fullName evidence="4">Guanylate kinase-like domain-containing protein</fullName>
    </recommendedName>
</protein>
<gene>
    <name evidence="5" type="ORF">A3A40_02790</name>
</gene>
<dbReference type="GO" id="GO:0004385">
    <property type="term" value="F:GMP kinase activity"/>
    <property type="evidence" value="ECO:0007669"/>
    <property type="project" value="TreeGrafter"/>
</dbReference>
<dbReference type="PROSITE" id="PS50052">
    <property type="entry name" value="GUANYLATE_KINASE_2"/>
    <property type="match status" value="1"/>
</dbReference>
<feature type="domain" description="Guanylate kinase-like" evidence="4">
    <location>
        <begin position="3"/>
        <end position="186"/>
    </location>
</feature>
<dbReference type="PANTHER" id="PTHR23117">
    <property type="entry name" value="GUANYLATE KINASE-RELATED"/>
    <property type="match status" value="1"/>
</dbReference>
<proteinExistence type="inferred from homology"/>
<dbReference type="Proteomes" id="UP000178427">
    <property type="component" value="Unassembled WGS sequence"/>
</dbReference>
<dbReference type="Gene3D" id="3.30.63.10">
    <property type="entry name" value="Guanylate Kinase phosphate binding domain"/>
    <property type="match status" value="1"/>
</dbReference>
<dbReference type="PANTHER" id="PTHR23117:SF13">
    <property type="entry name" value="GUANYLATE KINASE"/>
    <property type="match status" value="1"/>
</dbReference>
<evidence type="ECO:0000313" key="6">
    <source>
        <dbReference type="Proteomes" id="UP000178427"/>
    </source>
</evidence>
<reference evidence="5 6" key="1">
    <citation type="journal article" date="2016" name="Nat. Commun.">
        <title>Thousands of microbial genomes shed light on interconnected biogeochemical processes in an aquifer system.</title>
        <authorList>
            <person name="Anantharaman K."/>
            <person name="Brown C.T."/>
            <person name="Hug L.A."/>
            <person name="Sharon I."/>
            <person name="Castelle C.J."/>
            <person name="Probst A.J."/>
            <person name="Thomas B.C."/>
            <person name="Singh A."/>
            <person name="Wilkins M.J."/>
            <person name="Karaoz U."/>
            <person name="Brodie E.L."/>
            <person name="Williams K.H."/>
            <person name="Hubbard S.S."/>
            <person name="Banfield J.F."/>
        </authorList>
    </citation>
    <scope>NUCLEOTIDE SEQUENCE [LARGE SCALE GENOMIC DNA]</scope>
</reference>
<evidence type="ECO:0000256" key="1">
    <source>
        <dbReference type="ARBA" id="ARBA00005790"/>
    </source>
</evidence>
<name>A0A1F6EKC4_9BACT</name>
<comment type="similarity">
    <text evidence="1">Belongs to the guanylate kinase family.</text>
</comment>
<keyword evidence="2" id="KW-0808">Transferase</keyword>
<dbReference type="EMBL" id="MFMA01000009">
    <property type="protein sequence ID" value="OGG74077.1"/>
    <property type="molecule type" value="Genomic_DNA"/>
</dbReference>
<comment type="caution">
    <text evidence="5">The sequence shown here is derived from an EMBL/GenBank/DDBJ whole genome shotgun (WGS) entry which is preliminary data.</text>
</comment>
<dbReference type="Pfam" id="PF00625">
    <property type="entry name" value="Guanylate_kin"/>
    <property type="match status" value="1"/>
</dbReference>
<dbReference type="GO" id="GO:0005829">
    <property type="term" value="C:cytosol"/>
    <property type="evidence" value="ECO:0007669"/>
    <property type="project" value="TreeGrafter"/>
</dbReference>
<dbReference type="SUPFAM" id="SSF52540">
    <property type="entry name" value="P-loop containing nucleoside triphosphate hydrolases"/>
    <property type="match status" value="1"/>
</dbReference>
<dbReference type="InterPro" id="IPR008145">
    <property type="entry name" value="GK/Ca_channel_bsu"/>
</dbReference>
<organism evidence="5 6">
    <name type="scientific">Candidatus Kaiserbacteria bacterium RIFCSPLOWO2_01_FULL_54_20</name>
    <dbReference type="NCBI Taxonomy" id="1798513"/>
    <lineage>
        <taxon>Bacteria</taxon>
        <taxon>Candidatus Kaiseribacteriota</taxon>
    </lineage>
</organism>
<keyword evidence="3" id="KW-0418">Kinase</keyword>
<dbReference type="InterPro" id="IPR027417">
    <property type="entry name" value="P-loop_NTPase"/>
</dbReference>